<dbReference type="PANTHER" id="PTHR32305:SF15">
    <property type="entry name" value="PROTEIN RHSA-RELATED"/>
    <property type="match status" value="1"/>
</dbReference>
<dbReference type="PRINTS" id="PR00394">
    <property type="entry name" value="RHSPROTEIN"/>
</dbReference>
<reference evidence="2" key="2">
    <citation type="journal article" date="2018" name="MBio">
        <title>Insights into the evolution of host association through the isolation and characterization of a novel human periodontal pathobiont, Desulfobulbus oralis.</title>
        <authorList>
            <person name="Cross K.L."/>
            <person name="Chirania P."/>
            <person name="Xiong W."/>
            <person name="Beall C.J."/>
            <person name="Elkins J.G."/>
            <person name="Giannone R.J."/>
            <person name="Griffen A.L."/>
            <person name="Guss A.M."/>
            <person name="Hettich R.L."/>
            <person name="Joshi S.S."/>
            <person name="Mokrzan E.M."/>
            <person name="Martin R.K."/>
            <person name="Zhulin I.B."/>
            <person name="Leys E.J."/>
            <person name="Podar M."/>
        </authorList>
    </citation>
    <scope>NUCLEOTIDE SEQUENCE [LARGE SCALE GENOMIC DNA]</scope>
    <source>
        <strain evidence="2">ORNL</strain>
    </source>
</reference>
<keyword evidence="1" id="KW-1133">Transmembrane helix</keyword>
<accession>A0A2L1GPU3</accession>
<keyword evidence="1" id="KW-0812">Transmembrane</keyword>
<dbReference type="InterPro" id="IPR022385">
    <property type="entry name" value="Rhs_assc_core"/>
</dbReference>
<evidence type="ECO:0000313" key="2">
    <source>
        <dbReference type="EMBL" id="AVD71700.1"/>
    </source>
</evidence>
<dbReference type="InterPro" id="IPR050708">
    <property type="entry name" value="T6SS_VgrG/RHS"/>
</dbReference>
<proteinExistence type="predicted"/>
<protein>
    <recommendedName>
        <fullName evidence="4">Type IV secretion protein Rhs</fullName>
    </recommendedName>
</protein>
<dbReference type="OrthoDB" id="5432803at2"/>
<sequence>MISCPRVRGMSFTSGWYFDTETGLHYNWNRNYDPETGRYLSPDPIGLDGGLNLYAYEENDPVNWVDPWGLFSVFDLWPGHPEYEGSPLGCERFCKDRGEYYDVYIPAPNGKAGGLCKCKNVKINMKILAIMILLILALTSTTRKKVFYLRTMKNFGNKVNDDWMEIGGQK</sequence>
<dbReference type="KEGG" id="deo:CAY53_09670"/>
<dbReference type="PANTHER" id="PTHR32305">
    <property type="match status" value="1"/>
</dbReference>
<keyword evidence="3" id="KW-1185">Reference proteome</keyword>
<dbReference type="Gene3D" id="2.180.10.10">
    <property type="entry name" value="RHS repeat-associated core"/>
    <property type="match status" value="1"/>
</dbReference>
<dbReference type="NCBIfam" id="TIGR03696">
    <property type="entry name" value="Rhs_assc_core"/>
    <property type="match status" value="1"/>
</dbReference>
<dbReference type="Proteomes" id="UP000239867">
    <property type="component" value="Chromosome"/>
</dbReference>
<evidence type="ECO:0008006" key="4">
    <source>
        <dbReference type="Google" id="ProtNLM"/>
    </source>
</evidence>
<dbReference type="AlphaFoldDB" id="A0A2L1GPU3"/>
<evidence type="ECO:0000256" key="1">
    <source>
        <dbReference type="SAM" id="Phobius"/>
    </source>
</evidence>
<reference evidence="2" key="1">
    <citation type="submission" date="2017-05" db="EMBL/GenBank/DDBJ databases">
        <authorList>
            <person name="Song R."/>
            <person name="Chenine A.L."/>
            <person name="Ruprecht R.M."/>
        </authorList>
    </citation>
    <scope>NUCLEOTIDE SEQUENCE</scope>
    <source>
        <strain evidence="2">ORNL</strain>
    </source>
</reference>
<name>A0A2L1GPU3_9BACT</name>
<feature type="transmembrane region" description="Helical" evidence="1">
    <location>
        <begin position="123"/>
        <end position="142"/>
    </location>
</feature>
<organism evidence="2 3">
    <name type="scientific">Desulfobulbus oralis</name>
    <dbReference type="NCBI Taxonomy" id="1986146"/>
    <lineage>
        <taxon>Bacteria</taxon>
        <taxon>Pseudomonadati</taxon>
        <taxon>Thermodesulfobacteriota</taxon>
        <taxon>Desulfobulbia</taxon>
        <taxon>Desulfobulbales</taxon>
        <taxon>Desulfobulbaceae</taxon>
        <taxon>Desulfobulbus</taxon>
    </lineage>
</organism>
<evidence type="ECO:0000313" key="3">
    <source>
        <dbReference type="Proteomes" id="UP000239867"/>
    </source>
</evidence>
<dbReference type="EMBL" id="CP021255">
    <property type="protein sequence ID" value="AVD71700.1"/>
    <property type="molecule type" value="Genomic_DNA"/>
</dbReference>
<gene>
    <name evidence="2" type="ORF">CAY53_09670</name>
</gene>
<keyword evidence="1" id="KW-0472">Membrane</keyword>